<dbReference type="Proteomes" id="UP000751190">
    <property type="component" value="Unassembled WGS sequence"/>
</dbReference>
<dbReference type="PANTHER" id="PTHR22851">
    <property type="entry name" value="U3 SMALL NUCLEOLAR RNA U3 SNORNA ASSOCIATED PROTEIN"/>
    <property type="match status" value="1"/>
</dbReference>
<feature type="repeat" description="WD" evidence="7">
    <location>
        <begin position="273"/>
        <end position="314"/>
    </location>
</feature>
<sequence length="440" mass="49644">MKVKTLSRKAEDFTREKPTDLQPVARSTKPSLHPFEKAREYARALNAVKLDKHFSKPFLASLEGHVDGVCAMAKCTATLNVLATGGCDGELIQWRLSQREPSWRVRAHRGFCRGVAYSPDGRALLSCGDDKVVKLWAPAESRDVRTTYLSAHTVVDIDAHWDGELFATAGTELQIWDLARAKPTHSFAWGSGSFTRLRFNPVERSVVLGLSSDRGITLHDLRAGSALRKITTQTRANACAWNPMEAFNFVLASEDHNLYSFDMRKPDRALMVHEDHVAPVLDVDFSPTGTEFASGSYDRSVRLWGSQDGRSRQCYHTRRMQRIFCVRVSADASFVLTGSDDTNVRIWKAKPNAKLGALVPREKAKLQYSEALVERHKQLPEVRRIARKQHVPKAILKAKRAKEVMKKAAQRKDDHRRAHSKPGSVVRKSVREARIWQVEQ</sequence>
<feature type="repeat" description="WD" evidence="7">
    <location>
        <begin position="105"/>
        <end position="146"/>
    </location>
</feature>
<dbReference type="OMA" id="EDHNAYI"/>
<dbReference type="InterPro" id="IPR001680">
    <property type="entry name" value="WD40_rpt"/>
</dbReference>
<evidence type="ECO:0000256" key="1">
    <source>
        <dbReference type="ARBA" id="ARBA00004604"/>
    </source>
</evidence>
<evidence type="ECO:0000256" key="7">
    <source>
        <dbReference type="PROSITE-ProRule" id="PRU00221"/>
    </source>
</evidence>
<keyword evidence="6" id="KW-0687">Ribonucleoprotein</keyword>
<dbReference type="AlphaFoldDB" id="A0A8J5XBJ4"/>
<dbReference type="PROSITE" id="PS50082">
    <property type="entry name" value="WD_REPEATS_2"/>
    <property type="match status" value="3"/>
</dbReference>
<dbReference type="Pfam" id="PF04158">
    <property type="entry name" value="Sof1"/>
    <property type="match status" value="1"/>
</dbReference>
<gene>
    <name evidence="10" type="ORF">KFE25_003821</name>
</gene>
<proteinExistence type="inferred from homology"/>
<feature type="domain" description="Sof1-like protein" evidence="9">
    <location>
        <begin position="349"/>
        <end position="434"/>
    </location>
</feature>
<feature type="region of interest" description="Disordered" evidence="8">
    <location>
        <begin position="1"/>
        <end position="29"/>
    </location>
</feature>
<evidence type="ECO:0000256" key="4">
    <source>
        <dbReference type="ARBA" id="ARBA00022737"/>
    </source>
</evidence>
<dbReference type="SUPFAM" id="SSF50978">
    <property type="entry name" value="WD40 repeat-like"/>
    <property type="match status" value="1"/>
</dbReference>
<dbReference type="InterPro" id="IPR051733">
    <property type="entry name" value="WD_repeat_DCAF13/WDSOF1"/>
</dbReference>
<dbReference type="GO" id="GO:0000462">
    <property type="term" value="P:maturation of SSU-rRNA from tricistronic rRNA transcript (SSU-rRNA, 5.8S rRNA, LSU-rRNA)"/>
    <property type="evidence" value="ECO:0007669"/>
    <property type="project" value="TreeGrafter"/>
</dbReference>
<name>A0A8J5XBJ4_DIALT</name>
<keyword evidence="3 7" id="KW-0853">WD repeat</keyword>
<protein>
    <recommendedName>
        <fullName evidence="9">Sof1-like protein domain-containing protein</fullName>
    </recommendedName>
</protein>
<feature type="repeat" description="WD" evidence="7">
    <location>
        <begin position="316"/>
        <end position="357"/>
    </location>
</feature>
<dbReference type="EMBL" id="JAGTXO010000015">
    <property type="protein sequence ID" value="KAG8463548.1"/>
    <property type="molecule type" value="Genomic_DNA"/>
</dbReference>
<evidence type="ECO:0000256" key="5">
    <source>
        <dbReference type="ARBA" id="ARBA00023242"/>
    </source>
</evidence>
<feature type="compositionally biased region" description="Basic and acidic residues" evidence="8">
    <location>
        <begin position="401"/>
        <end position="416"/>
    </location>
</feature>
<dbReference type="GO" id="GO:0032040">
    <property type="term" value="C:small-subunit processome"/>
    <property type="evidence" value="ECO:0007669"/>
    <property type="project" value="TreeGrafter"/>
</dbReference>
<keyword evidence="5" id="KW-0539">Nucleus</keyword>
<comment type="similarity">
    <text evidence="2">Belongs to the WD repeat DCAF13/WDSOF1 family.</text>
</comment>
<organism evidence="10 11">
    <name type="scientific">Diacronema lutheri</name>
    <name type="common">Unicellular marine alga</name>
    <name type="synonym">Monochrysis lutheri</name>
    <dbReference type="NCBI Taxonomy" id="2081491"/>
    <lineage>
        <taxon>Eukaryota</taxon>
        <taxon>Haptista</taxon>
        <taxon>Haptophyta</taxon>
        <taxon>Pavlovophyceae</taxon>
        <taxon>Pavlovales</taxon>
        <taxon>Pavlovaceae</taxon>
        <taxon>Diacronema</taxon>
    </lineage>
</organism>
<keyword evidence="11" id="KW-1185">Reference proteome</keyword>
<comment type="caution">
    <text evidence="10">The sequence shown here is derived from an EMBL/GenBank/DDBJ whole genome shotgun (WGS) entry which is preliminary data.</text>
</comment>
<comment type="subcellular location">
    <subcellularLocation>
        <location evidence="1">Nucleus</location>
        <location evidence="1">Nucleolus</location>
    </subcellularLocation>
</comment>
<dbReference type="PANTHER" id="PTHR22851:SF0">
    <property type="entry name" value="DDB1- AND CUL4-ASSOCIATED FACTOR 13"/>
    <property type="match status" value="1"/>
</dbReference>
<feature type="region of interest" description="Disordered" evidence="8">
    <location>
        <begin position="400"/>
        <end position="429"/>
    </location>
</feature>
<feature type="compositionally biased region" description="Basic and acidic residues" evidence="8">
    <location>
        <begin position="8"/>
        <end position="19"/>
    </location>
</feature>
<dbReference type="Gene3D" id="2.130.10.10">
    <property type="entry name" value="YVTN repeat-like/Quinoprotein amine dehydrogenase"/>
    <property type="match status" value="2"/>
</dbReference>
<evidence type="ECO:0000313" key="11">
    <source>
        <dbReference type="Proteomes" id="UP000751190"/>
    </source>
</evidence>
<dbReference type="InterPro" id="IPR015943">
    <property type="entry name" value="WD40/YVTN_repeat-like_dom_sf"/>
</dbReference>
<evidence type="ECO:0000256" key="3">
    <source>
        <dbReference type="ARBA" id="ARBA00022574"/>
    </source>
</evidence>
<dbReference type="CDD" id="cd00200">
    <property type="entry name" value="WD40"/>
    <property type="match status" value="1"/>
</dbReference>
<dbReference type="SMART" id="SM00320">
    <property type="entry name" value="WD40"/>
    <property type="match status" value="7"/>
</dbReference>
<dbReference type="InterPro" id="IPR007287">
    <property type="entry name" value="Sof1"/>
</dbReference>
<dbReference type="InterPro" id="IPR036322">
    <property type="entry name" value="WD40_repeat_dom_sf"/>
</dbReference>
<evidence type="ECO:0000259" key="9">
    <source>
        <dbReference type="Pfam" id="PF04158"/>
    </source>
</evidence>
<evidence type="ECO:0000256" key="6">
    <source>
        <dbReference type="ARBA" id="ARBA00023274"/>
    </source>
</evidence>
<dbReference type="Pfam" id="PF00400">
    <property type="entry name" value="WD40"/>
    <property type="match status" value="4"/>
</dbReference>
<evidence type="ECO:0000256" key="2">
    <source>
        <dbReference type="ARBA" id="ARBA00005649"/>
    </source>
</evidence>
<evidence type="ECO:0000313" key="10">
    <source>
        <dbReference type="EMBL" id="KAG8463548.1"/>
    </source>
</evidence>
<dbReference type="PROSITE" id="PS50294">
    <property type="entry name" value="WD_REPEATS_REGION"/>
    <property type="match status" value="2"/>
</dbReference>
<evidence type="ECO:0000256" key="8">
    <source>
        <dbReference type="SAM" id="MobiDB-lite"/>
    </source>
</evidence>
<reference evidence="10" key="1">
    <citation type="submission" date="2021-05" db="EMBL/GenBank/DDBJ databases">
        <title>The genome of the haptophyte Pavlova lutheri (Diacronema luteri, Pavlovales) - a model for lipid biosynthesis in eukaryotic algae.</title>
        <authorList>
            <person name="Hulatt C.J."/>
            <person name="Posewitz M.C."/>
        </authorList>
    </citation>
    <scope>NUCLEOTIDE SEQUENCE</scope>
    <source>
        <strain evidence="10">NIVA-4/92</strain>
    </source>
</reference>
<keyword evidence="4" id="KW-0677">Repeat</keyword>
<accession>A0A8J5XBJ4</accession>
<dbReference type="OrthoDB" id="10249065at2759"/>